<protein>
    <submittedName>
        <fullName evidence="7">ATP-binding cassette sub-family A member</fullName>
    </submittedName>
</protein>
<organism evidence="7 8">
    <name type="scientific">Luteimicrobium xylanilyticum</name>
    <dbReference type="NCBI Taxonomy" id="1133546"/>
    <lineage>
        <taxon>Bacteria</taxon>
        <taxon>Bacillati</taxon>
        <taxon>Actinomycetota</taxon>
        <taxon>Actinomycetes</taxon>
        <taxon>Micrococcales</taxon>
        <taxon>Luteimicrobium</taxon>
    </lineage>
</organism>
<reference evidence="7 8" key="1">
    <citation type="submission" date="2019-10" db="EMBL/GenBank/DDBJ databases">
        <title>Genome sequence of Luteimicrobium xylanilyticum HY-24.</title>
        <authorList>
            <person name="Kim D.Y."/>
            <person name="Park H.-Y."/>
        </authorList>
    </citation>
    <scope>NUCLEOTIDE SEQUENCE [LARGE SCALE GENOMIC DNA]</scope>
    <source>
        <strain evidence="7 8">HY-24</strain>
    </source>
</reference>
<gene>
    <name evidence="7" type="ORF">KDY119_03193</name>
</gene>
<dbReference type="GO" id="GO:0005524">
    <property type="term" value="F:ATP binding"/>
    <property type="evidence" value="ECO:0007669"/>
    <property type="project" value="UniProtKB-KW"/>
</dbReference>
<dbReference type="InterPro" id="IPR027417">
    <property type="entry name" value="P-loop_NTPase"/>
</dbReference>
<dbReference type="InterPro" id="IPR017871">
    <property type="entry name" value="ABC_transporter-like_CS"/>
</dbReference>
<evidence type="ECO:0000256" key="5">
    <source>
        <dbReference type="ARBA" id="ARBA00049985"/>
    </source>
</evidence>
<evidence type="ECO:0000256" key="4">
    <source>
        <dbReference type="ARBA" id="ARBA00022840"/>
    </source>
</evidence>
<dbReference type="KEGG" id="lxl:KDY119_03193"/>
<keyword evidence="4 7" id="KW-0067">ATP-binding</keyword>
<dbReference type="NCBIfam" id="TIGR01188">
    <property type="entry name" value="drrA"/>
    <property type="match status" value="1"/>
</dbReference>
<comment type="similarity">
    <text evidence="5">Belongs to the ABC transporter superfamily. Drug exporter-1 (DrugE1) (TC 3.A.1.105) family.</text>
</comment>
<dbReference type="SMART" id="SM00382">
    <property type="entry name" value="AAA"/>
    <property type="match status" value="1"/>
</dbReference>
<feature type="domain" description="ABC transporter" evidence="6">
    <location>
        <begin position="15"/>
        <end position="252"/>
    </location>
</feature>
<evidence type="ECO:0000259" key="6">
    <source>
        <dbReference type="PROSITE" id="PS50893"/>
    </source>
</evidence>
<dbReference type="Pfam" id="PF13732">
    <property type="entry name" value="DrrA1-3_C"/>
    <property type="match status" value="1"/>
</dbReference>
<evidence type="ECO:0000313" key="8">
    <source>
        <dbReference type="Proteomes" id="UP000326702"/>
    </source>
</evidence>
<name>A0A5P9QDV1_9MICO</name>
<dbReference type="OrthoDB" id="9804819at2"/>
<dbReference type="InterPro" id="IPR003593">
    <property type="entry name" value="AAA+_ATPase"/>
</dbReference>
<dbReference type="Pfam" id="PF00005">
    <property type="entry name" value="ABC_tran"/>
    <property type="match status" value="1"/>
</dbReference>
<dbReference type="PANTHER" id="PTHR43582">
    <property type="entry name" value="LINEARMYCIN RESISTANCE ATP-BINDING PROTEIN LNRL"/>
    <property type="match status" value="1"/>
</dbReference>
<sequence>MSVPTSPRGPAAAGVRAADLRKTYPGRRGAPAVTALDGLSFAVPEGTVFGLLGPNGAGKSTTVKILTTLSRADSGTATVAGLDVAREPDAVRRAVGYVAQKPVTDPMDTGLENLVLAGRLQGLARRDARARADELLERFGLAGAANRLVKTYSGGMARKLDVALGIVHRPQVLFLDEPTTGLDPEARAEMWAEIERMAADERMSVLLTTHYLDEADRLAARVAIVDRGSVVVEGTPSELKDGLRGDTVVVELGSSTSGPSDDGPTGARARLAQVLADVGLVDVVVDGAQARGRAESGSAALPGLLAALDGAGVEVVSATVARPSLDDVYLRYTGRTYGSAGGSQAPAPTTEGVAA</sequence>
<proteinExistence type="inferred from homology"/>
<dbReference type="Proteomes" id="UP000326702">
    <property type="component" value="Chromosome"/>
</dbReference>
<dbReference type="PROSITE" id="PS00211">
    <property type="entry name" value="ABC_TRANSPORTER_1"/>
    <property type="match status" value="1"/>
</dbReference>
<evidence type="ECO:0000313" key="7">
    <source>
        <dbReference type="EMBL" id="QFU99658.1"/>
    </source>
</evidence>
<accession>A0A5P9QDV1</accession>
<dbReference type="SUPFAM" id="SSF52540">
    <property type="entry name" value="P-loop containing nucleoside triphosphate hydrolases"/>
    <property type="match status" value="1"/>
</dbReference>
<dbReference type="Gene3D" id="3.40.50.300">
    <property type="entry name" value="P-loop containing nucleotide triphosphate hydrolases"/>
    <property type="match status" value="1"/>
</dbReference>
<keyword evidence="2" id="KW-0813">Transport</keyword>
<evidence type="ECO:0000256" key="1">
    <source>
        <dbReference type="ARBA" id="ARBA00004413"/>
    </source>
</evidence>
<dbReference type="PANTHER" id="PTHR43582:SF5">
    <property type="entry name" value="ABC TRANSPORTER"/>
    <property type="match status" value="1"/>
</dbReference>
<evidence type="ECO:0000256" key="2">
    <source>
        <dbReference type="ARBA" id="ARBA00022448"/>
    </source>
</evidence>
<dbReference type="InterPro" id="IPR005894">
    <property type="entry name" value="DrrA"/>
</dbReference>
<dbReference type="GO" id="GO:0016887">
    <property type="term" value="F:ATP hydrolysis activity"/>
    <property type="evidence" value="ECO:0007669"/>
    <property type="project" value="InterPro"/>
</dbReference>
<dbReference type="InterPro" id="IPR025302">
    <property type="entry name" value="DrrA1/2-like_C"/>
</dbReference>
<dbReference type="GO" id="GO:0043215">
    <property type="term" value="P:daunorubicin transport"/>
    <property type="evidence" value="ECO:0007669"/>
    <property type="project" value="InterPro"/>
</dbReference>
<dbReference type="EMBL" id="CP045529">
    <property type="protein sequence ID" value="QFU99658.1"/>
    <property type="molecule type" value="Genomic_DNA"/>
</dbReference>
<dbReference type="RefSeq" id="WP_153022528.1">
    <property type="nucleotide sequence ID" value="NZ_BAABIH010000016.1"/>
</dbReference>
<dbReference type="GO" id="GO:0005886">
    <property type="term" value="C:plasma membrane"/>
    <property type="evidence" value="ECO:0007669"/>
    <property type="project" value="UniProtKB-SubCell"/>
</dbReference>
<dbReference type="GO" id="GO:1900753">
    <property type="term" value="P:doxorubicin transport"/>
    <property type="evidence" value="ECO:0007669"/>
    <property type="project" value="InterPro"/>
</dbReference>
<dbReference type="PROSITE" id="PS50893">
    <property type="entry name" value="ABC_TRANSPORTER_2"/>
    <property type="match status" value="1"/>
</dbReference>
<keyword evidence="3" id="KW-0547">Nucleotide-binding</keyword>
<dbReference type="InterPro" id="IPR003439">
    <property type="entry name" value="ABC_transporter-like_ATP-bd"/>
</dbReference>
<keyword evidence="8" id="KW-1185">Reference proteome</keyword>
<evidence type="ECO:0000256" key="3">
    <source>
        <dbReference type="ARBA" id="ARBA00022741"/>
    </source>
</evidence>
<comment type="subcellular location">
    <subcellularLocation>
        <location evidence="1">Cell membrane</location>
        <topology evidence="1">Peripheral membrane protein</topology>
        <orientation evidence="1">Cytoplasmic side</orientation>
    </subcellularLocation>
</comment>
<dbReference type="AlphaFoldDB" id="A0A5P9QDV1"/>